<feature type="region of interest" description="Disordered" evidence="1">
    <location>
        <begin position="270"/>
        <end position="326"/>
    </location>
</feature>
<gene>
    <name evidence="3" type="ORF">BN1708_005410</name>
</gene>
<evidence type="ECO:0000256" key="1">
    <source>
        <dbReference type="SAM" id="MobiDB-lite"/>
    </source>
</evidence>
<keyword evidence="4" id="KW-1185">Reference proteome</keyword>
<feature type="transmembrane region" description="Helical" evidence="2">
    <location>
        <begin position="240"/>
        <end position="263"/>
    </location>
</feature>
<proteinExistence type="predicted"/>
<protein>
    <recommendedName>
        <fullName evidence="5">Apple domain-containing protein</fullName>
    </recommendedName>
</protein>
<feature type="compositionally biased region" description="Low complexity" evidence="1">
    <location>
        <begin position="54"/>
        <end position="63"/>
    </location>
</feature>
<dbReference type="Proteomes" id="UP000044602">
    <property type="component" value="Unassembled WGS sequence"/>
</dbReference>
<feature type="region of interest" description="Disordered" evidence="1">
    <location>
        <begin position="54"/>
        <end position="224"/>
    </location>
</feature>
<keyword evidence="2" id="KW-0472">Membrane</keyword>
<sequence length="430" mass="45340">MMGNNVRRPSQSESTDDAQSPWLATQKWPWLQGSVQGGLWFRDCHGRSATTLTASAAARAGSRVFPTRSPRRTIRRKALTDHQHETRPTSVAAVFNRQSNCMRSGAASSASSPPPPRHGPRSDMAASIVGSEPPSQTSTPKPVQPRPSARRNNRTSLYHPPASAQGNGAPEVYWSEGATPSGYSRGDEGESYTFYREPTPEPQEKRRTGVGIDTPSDDEAGFGRWAGKGRLNRRMCGVRAWVFWGVVALMLIVLIGVGVGVGVGVGMSSGGTSAAAASEAEPSSPLSASPTTSAVTESGTMTIESSPSASTASATPDSTTASISSDAAFPTATSPGSLICPESNYTLYGVPGSSIRFLRLCGVDYPSRQGAVDIRTLWTESMAECMRNCAGTPGCTGSGWGPAEGACWLKKDLTTGGRSDQADWEFALLQ</sequence>
<dbReference type="STRING" id="100787.A0A0G4MAA0"/>
<keyword evidence="2" id="KW-0812">Transmembrane</keyword>
<evidence type="ECO:0000313" key="4">
    <source>
        <dbReference type="Proteomes" id="UP000044602"/>
    </source>
</evidence>
<evidence type="ECO:0000256" key="2">
    <source>
        <dbReference type="SAM" id="Phobius"/>
    </source>
</evidence>
<dbReference type="EMBL" id="CVQH01021640">
    <property type="protein sequence ID" value="CRK31229.1"/>
    <property type="molecule type" value="Genomic_DNA"/>
</dbReference>
<organism evidence="3 4">
    <name type="scientific">Verticillium longisporum</name>
    <name type="common">Verticillium dahliae var. longisporum</name>
    <dbReference type="NCBI Taxonomy" id="100787"/>
    <lineage>
        <taxon>Eukaryota</taxon>
        <taxon>Fungi</taxon>
        <taxon>Dikarya</taxon>
        <taxon>Ascomycota</taxon>
        <taxon>Pezizomycotina</taxon>
        <taxon>Sordariomycetes</taxon>
        <taxon>Hypocreomycetidae</taxon>
        <taxon>Glomerellales</taxon>
        <taxon>Plectosphaerellaceae</taxon>
        <taxon>Verticillium</taxon>
    </lineage>
</organism>
<accession>A0A0G4MAA0</accession>
<name>A0A0G4MAA0_VERLO</name>
<feature type="compositionally biased region" description="Low complexity" evidence="1">
    <location>
        <begin position="270"/>
        <end position="296"/>
    </location>
</feature>
<keyword evidence="2" id="KW-1133">Transmembrane helix</keyword>
<evidence type="ECO:0008006" key="5">
    <source>
        <dbReference type="Google" id="ProtNLM"/>
    </source>
</evidence>
<feature type="region of interest" description="Disordered" evidence="1">
    <location>
        <begin position="1"/>
        <end position="25"/>
    </location>
</feature>
<dbReference type="AlphaFoldDB" id="A0A0G4MAA0"/>
<feature type="compositionally biased region" description="Basic and acidic residues" evidence="1">
    <location>
        <begin position="78"/>
        <end position="87"/>
    </location>
</feature>
<evidence type="ECO:0000313" key="3">
    <source>
        <dbReference type="EMBL" id="CRK31229.1"/>
    </source>
</evidence>
<reference evidence="3 4" key="1">
    <citation type="submission" date="2015-05" db="EMBL/GenBank/DDBJ databases">
        <authorList>
            <person name="Wang D.B."/>
            <person name="Wang M."/>
        </authorList>
    </citation>
    <scope>NUCLEOTIDE SEQUENCE [LARGE SCALE GENOMIC DNA]</scope>
    <source>
        <strain evidence="3">VL1</strain>
    </source>
</reference>
<feature type="compositionally biased region" description="Basic and acidic residues" evidence="1">
    <location>
        <begin position="198"/>
        <end position="207"/>
    </location>
</feature>
<feature type="compositionally biased region" description="Low complexity" evidence="1">
    <location>
        <begin position="305"/>
        <end position="326"/>
    </location>
</feature>
<dbReference type="Gene3D" id="3.50.4.10">
    <property type="entry name" value="Hepatocyte Growth Factor"/>
    <property type="match status" value="1"/>
</dbReference>